<dbReference type="Gene3D" id="3.50.50.60">
    <property type="entry name" value="FAD/NAD(P)-binding domain"/>
    <property type="match status" value="1"/>
</dbReference>
<evidence type="ECO:0000256" key="1">
    <source>
        <dbReference type="ARBA" id="ARBA00006046"/>
    </source>
</evidence>
<feature type="compositionally biased region" description="Basic and acidic residues" evidence="2">
    <location>
        <begin position="1"/>
        <end position="12"/>
    </location>
</feature>
<dbReference type="AlphaFoldDB" id="A0AAD5M307"/>
<dbReference type="Pfam" id="PF13450">
    <property type="entry name" value="NAD_binding_8"/>
    <property type="match status" value="1"/>
</dbReference>
<evidence type="ECO:0000313" key="4">
    <source>
        <dbReference type="Proteomes" id="UP001209570"/>
    </source>
</evidence>
<feature type="region of interest" description="Disordered" evidence="2">
    <location>
        <begin position="1"/>
        <end position="34"/>
    </location>
</feature>
<gene>
    <name evidence="3" type="ORF">P43SY_006824</name>
</gene>
<feature type="compositionally biased region" description="Basic and acidic residues" evidence="2">
    <location>
        <begin position="19"/>
        <end position="31"/>
    </location>
</feature>
<organism evidence="3 4">
    <name type="scientific">Pythium insidiosum</name>
    <name type="common">Pythiosis disease agent</name>
    <dbReference type="NCBI Taxonomy" id="114742"/>
    <lineage>
        <taxon>Eukaryota</taxon>
        <taxon>Sar</taxon>
        <taxon>Stramenopiles</taxon>
        <taxon>Oomycota</taxon>
        <taxon>Peronosporomycetes</taxon>
        <taxon>Pythiales</taxon>
        <taxon>Pythiaceae</taxon>
        <taxon>Pythium</taxon>
    </lineage>
</organism>
<dbReference type="PANTHER" id="PTHR10668:SF103">
    <property type="entry name" value="PYRIDINE NUCLEOTIDE-DISULFIDE OXIDOREDUCTASE DOMAIN-CONTAINING PROTEIN 2"/>
    <property type="match status" value="1"/>
</dbReference>
<keyword evidence="4" id="KW-1185">Reference proteome</keyword>
<comment type="caution">
    <text evidence="3">The sequence shown here is derived from an EMBL/GenBank/DDBJ whole genome shotgun (WGS) entry which is preliminary data.</text>
</comment>
<dbReference type="InterPro" id="IPR036188">
    <property type="entry name" value="FAD/NAD-bd_sf"/>
</dbReference>
<dbReference type="EMBL" id="JAKCXM010000099">
    <property type="protein sequence ID" value="KAJ0402585.1"/>
    <property type="molecule type" value="Genomic_DNA"/>
</dbReference>
<name>A0AAD5M307_PYTIN</name>
<dbReference type="Proteomes" id="UP001209570">
    <property type="component" value="Unassembled WGS sequence"/>
</dbReference>
<accession>A0AAD5M307</accession>
<evidence type="ECO:0000256" key="2">
    <source>
        <dbReference type="SAM" id="MobiDB-lite"/>
    </source>
</evidence>
<evidence type="ECO:0000313" key="3">
    <source>
        <dbReference type="EMBL" id="KAJ0402585.1"/>
    </source>
</evidence>
<evidence type="ECO:0008006" key="5">
    <source>
        <dbReference type="Google" id="ProtNLM"/>
    </source>
</evidence>
<feature type="region of interest" description="Disordered" evidence="2">
    <location>
        <begin position="265"/>
        <end position="290"/>
    </location>
</feature>
<dbReference type="PANTHER" id="PTHR10668">
    <property type="entry name" value="PHYTOENE DEHYDROGENASE"/>
    <property type="match status" value="1"/>
</dbReference>
<sequence>MTKGSGDSESKRPVPSADGARRRSTEMRAKESAASVAIDALQDVLSEANPVQGDDGTYGESTPGMIMHDGNNASIVTEEIVSPSMPWTPRSLVRAKTAIIYKHTLNDTLLVLERNIFFFAEWTSYFVSLQEDHLLLFKSREKWEQGLKPDKIVELHASMMLGEMKVEVVGNDSSFLTQDGPAPVRLFRRKIVETDELDQWINGELRQSPVVDSANTLDSVFLKNPHASARCVLEFAAYNQNTFELWSKTIRRVLQLKRDSLASDKKRPVHSNIDEAADNNAAPSPLRPGGNPVSKSWRKYSVFLILALAYGVGEEQIRTAHETMDAIVVGGGHNGLVAAAYLAKAGKKVCVLEKRHLVGGAAVTEEIIPGFKFSPQFSVHDAEQYPKYEAMLEVLGCYVDFA</sequence>
<comment type="similarity">
    <text evidence="1">Belongs to the carotenoid/retinoid oxidoreductase family.</text>
</comment>
<reference evidence="3" key="1">
    <citation type="submission" date="2021-12" db="EMBL/GenBank/DDBJ databases">
        <title>Prjna785345.</title>
        <authorList>
            <person name="Rujirawat T."/>
            <person name="Krajaejun T."/>
        </authorList>
    </citation>
    <scope>NUCLEOTIDE SEQUENCE</scope>
    <source>
        <strain evidence="3">Pi057C3</strain>
    </source>
</reference>
<protein>
    <recommendedName>
        <fullName evidence="5">Amine oxidase domain-containing protein</fullName>
    </recommendedName>
</protein>
<proteinExistence type="inferred from homology"/>
<dbReference type="SUPFAM" id="SSF51905">
    <property type="entry name" value="FAD/NAD(P)-binding domain"/>
    <property type="match status" value="1"/>
</dbReference>